<evidence type="ECO:0000313" key="3">
    <source>
        <dbReference type="Proteomes" id="UP000002630"/>
    </source>
</evidence>
<proteinExistence type="predicted"/>
<dbReference type="PANTHER" id="PTHR45856">
    <property type="entry name" value="ALPHA/BETA-HYDROLASES SUPERFAMILY PROTEIN"/>
    <property type="match status" value="1"/>
</dbReference>
<dbReference type="EMBL" id="FN647877">
    <property type="protein sequence ID" value="CBN74077.1"/>
    <property type="molecule type" value="Genomic_DNA"/>
</dbReference>
<dbReference type="SUPFAM" id="SSF53474">
    <property type="entry name" value="alpha/beta-Hydrolases"/>
    <property type="match status" value="1"/>
</dbReference>
<name>D8LDK3_ECTSI</name>
<dbReference type="Proteomes" id="UP000002630">
    <property type="component" value="Linkage Group LG10"/>
</dbReference>
<evidence type="ECO:0000313" key="2">
    <source>
        <dbReference type="EMBL" id="CBN74077.1"/>
    </source>
</evidence>
<dbReference type="STRING" id="2880.D8LDK3"/>
<dbReference type="InterPro" id="IPR051218">
    <property type="entry name" value="Sec_MonoDiacylglyc_Lipase"/>
</dbReference>
<dbReference type="Gene3D" id="3.40.50.1820">
    <property type="entry name" value="alpha/beta hydrolase"/>
    <property type="match status" value="1"/>
</dbReference>
<dbReference type="AlphaFoldDB" id="D8LDK3"/>
<dbReference type="eggNOG" id="KOG4569">
    <property type="taxonomic scope" value="Eukaryota"/>
</dbReference>
<dbReference type="PANTHER" id="PTHR45856:SF24">
    <property type="entry name" value="FUNGAL LIPASE-LIKE DOMAIN-CONTAINING PROTEIN"/>
    <property type="match status" value="1"/>
</dbReference>
<keyword evidence="3" id="KW-1185">Reference proteome</keyword>
<dbReference type="Pfam" id="PF01764">
    <property type="entry name" value="Lipase_3"/>
    <property type="match status" value="1"/>
</dbReference>
<dbReference type="CDD" id="cd00519">
    <property type="entry name" value="Lipase_3"/>
    <property type="match status" value="1"/>
</dbReference>
<dbReference type="OrthoDB" id="426718at2759"/>
<gene>
    <name evidence="2" type="ORF">Esi_0012_0136</name>
</gene>
<dbReference type="InterPro" id="IPR029058">
    <property type="entry name" value="AB_hydrolase_fold"/>
</dbReference>
<dbReference type="InterPro" id="IPR002921">
    <property type="entry name" value="Fungal_lipase-type"/>
</dbReference>
<evidence type="ECO:0000259" key="1">
    <source>
        <dbReference type="Pfam" id="PF01764"/>
    </source>
</evidence>
<organism evidence="2 3">
    <name type="scientific">Ectocarpus siliculosus</name>
    <name type="common">Brown alga</name>
    <name type="synonym">Conferva siliculosa</name>
    <dbReference type="NCBI Taxonomy" id="2880"/>
    <lineage>
        <taxon>Eukaryota</taxon>
        <taxon>Sar</taxon>
        <taxon>Stramenopiles</taxon>
        <taxon>Ochrophyta</taxon>
        <taxon>PX clade</taxon>
        <taxon>Phaeophyceae</taxon>
        <taxon>Ectocarpales</taxon>
        <taxon>Ectocarpaceae</taxon>
        <taxon>Ectocarpus</taxon>
    </lineage>
</organism>
<reference evidence="2 3" key="1">
    <citation type="journal article" date="2010" name="Nature">
        <title>The Ectocarpus genome and the independent evolution of multicellularity in brown algae.</title>
        <authorList>
            <person name="Cock J.M."/>
            <person name="Sterck L."/>
            <person name="Rouze P."/>
            <person name="Scornet D."/>
            <person name="Allen A.E."/>
            <person name="Amoutzias G."/>
            <person name="Anthouard V."/>
            <person name="Artiguenave F."/>
            <person name="Aury J.M."/>
            <person name="Badger J.H."/>
            <person name="Beszteri B."/>
            <person name="Billiau K."/>
            <person name="Bonnet E."/>
            <person name="Bothwell J.H."/>
            <person name="Bowler C."/>
            <person name="Boyen C."/>
            <person name="Brownlee C."/>
            <person name="Carrano C.J."/>
            <person name="Charrier B."/>
            <person name="Cho G.Y."/>
            <person name="Coelho S.M."/>
            <person name="Collen J."/>
            <person name="Corre E."/>
            <person name="Da Silva C."/>
            <person name="Delage L."/>
            <person name="Delaroque N."/>
            <person name="Dittami S.M."/>
            <person name="Doulbeau S."/>
            <person name="Elias M."/>
            <person name="Farnham G."/>
            <person name="Gachon C.M."/>
            <person name="Gschloessl B."/>
            <person name="Heesch S."/>
            <person name="Jabbari K."/>
            <person name="Jubin C."/>
            <person name="Kawai H."/>
            <person name="Kimura K."/>
            <person name="Kloareg B."/>
            <person name="Kupper F.C."/>
            <person name="Lang D."/>
            <person name="Le Bail A."/>
            <person name="Leblanc C."/>
            <person name="Lerouge P."/>
            <person name="Lohr M."/>
            <person name="Lopez P.J."/>
            <person name="Martens C."/>
            <person name="Maumus F."/>
            <person name="Michel G."/>
            <person name="Miranda-Saavedra D."/>
            <person name="Morales J."/>
            <person name="Moreau H."/>
            <person name="Motomura T."/>
            <person name="Nagasato C."/>
            <person name="Napoli C.A."/>
            <person name="Nelson D.R."/>
            <person name="Nyvall-Collen P."/>
            <person name="Peters A.F."/>
            <person name="Pommier C."/>
            <person name="Potin P."/>
            <person name="Poulain J."/>
            <person name="Quesneville H."/>
            <person name="Read B."/>
            <person name="Rensing S.A."/>
            <person name="Ritter A."/>
            <person name="Rousvoal S."/>
            <person name="Samanta M."/>
            <person name="Samson G."/>
            <person name="Schroeder D.C."/>
            <person name="Segurens B."/>
            <person name="Strittmatter M."/>
            <person name="Tonon T."/>
            <person name="Tregear J.W."/>
            <person name="Valentin K."/>
            <person name="von Dassow P."/>
            <person name="Yamagishi T."/>
            <person name="Van de Peer Y."/>
            <person name="Wincker P."/>
        </authorList>
    </citation>
    <scope>NUCLEOTIDE SEQUENCE [LARGE SCALE GENOMIC DNA]</scope>
    <source>
        <strain evidence="3">Ec32 / CCAP1310/4</strain>
    </source>
</reference>
<dbReference type="InParanoid" id="D8LDK3"/>
<dbReference type="GO" id="GO:0006629">
    <property type="term" value="P:lipid metabolic process"/>
    <property type="evidence" value="ECO:0007669"/>
    <property type="project" value="InterPro"/>
</dbReference>
<accession>D8LDK3</accession>
<sequence>MAASAPSADDVPVVPVYSAGDAEEEVEFKLDTDATAFSEQNAYFLARMSALCYQSKDEVRSAMETLSFWGKGAAAGDNFQWFEANDEVVDKSTFDAIHDTEAFVAVNDGAIVVVFRGSSGGSDWLTNFSILPRDVPKDWKLETTEGDLHRGFDDGVNTVWNPGPGHPEGMLAVIKRFYHEEGRSRKLYVTGHSLGGALATIAAARLVFVDDLNVAALYTIGSPRVFDSEVAAIFDSKTNHGTRMKDKYFRGRNNNDIVTRIPPSPYKHVGTEVYFDRFGAISTTNLVDRLLGRWSAMLRFSFIDGVNDHSRSEYVRLFKQAVISSRLSLLDKTRSVVVDAVQKVIPVNQEEVKVMQEEVEAAKEAALEASTSEQEFVPENIPEHLVQLED</sequence>
<protein>
    <submittedName>
        <fullName evidence="2">Lipase, class 3</fullName>
    </submittedName>
</protein>
<dbReference type="EMBL" id="FN649735">
    <property type="protein sequence ID" value="CBN74077.1"/>
    <property type="molecule type" value="Genomic_DNA"/>
</dbReference>
<feature type="domain" description="Fungal lipase-type" evidence="1">
    <location>
        <begin position="112"/>
        <end position="263"/>
    </location>
</feature>